<evidence type="ECO:0000313" key="10">
    <source>
        <dbReference type="Proteomes" id="UP000683360"/>
    </source>
</evidence>
<protein>
    <recommendedName>
        <fullName evidence="8">DDE Tnp4 domain-containing protein</fullName>
    </recommendedName>
</protein>
<dbReference type="InterPro" id="IPR027806">
    <property type="entry name" value="HARBI1_dom"/>
</dbReference>
<dbReference type="GO" id="GO:0046872">
    <property type="term" value="F:metal ion binding"/>
    <property type="evidence" value="ECO:0007669"/>
    <property type="project" value="UniProtKB-KW"/>
</dbReference>
<evidence type="ECO:0000256" key="3">
    <source>
        <dbReference type="ARBA" id="ARBA00006958"/>
    </source>
</evidence>
<dbReference type="AlphaFoldDB" id="A0A8S3SI11"/>
<keyword evidence="6" id="KW-0378">Hydrolase</keyword>
<comment type="caution">
    <text evidence="9">The sequence shown here is derived from an EMBL/GenBank/DDBJ whole genome shotgun (WGS) entry which is preliminary data.</text>
</comment>
<keyword evidence="7" id="KW-0539">Nucleus</keyword>
<dbReference type="OrthoDB" id="10051449at2759"/>
<organism evidence="9 10">
    <name type="scientific">Mytilus edulis</name>
    <name type="common">Blue mussel</name>
    <dbReference type="NCBI Taxonomy" id="6550"/>
    <lineage>
        <taxon>Eukaryota</taxon>
        <taxon>Metazoa</taxon>
        <taxon>Spiralia</taxon>
        <taxon>Lophotrochozoa</taxon>
        <taxon>Mollusca</taxon>
        <taxon>Bivalvia</taxon>
        <taxon>Autobranchia</taxon>
        <taxon>Pteriomorphia</taxon>
        <taxon>Mytilida</taxon>
        <taxon>Mytiloidea</taxon>
        <taxon>Mytilidae</taxon>
        <taxon>Mytilinae</taxon>
        <taxon>Mytilus</taxon>
    </lineage>
</organism>
<comment type="subcellular location">
    <subcellularLocation>
        <location evidence="2">Nucleus</location>
    </subcellularLocation>
</comment>
<evidence type="ECO:0000256" key="5">
    <source>
        <dbReference type="ARBA" id="ARBA00022723"/>
    </source>
</evidence>
<evidence type="ECO:0000256" key="2">
    <source>
        <dbReference type="ARBA" id="ARBA00004123"/>
    </source>
</evidence>
<dbReference type="GO" id="GO:0005634">
    <property type="term" value="C:nucleus"/>
    <property type="evidence" value="ECO:0007669"/>
    <property type="project" value="UniProtKB-SubCell"/>
</dbReference>
<comment type="similarity">
    <text evidence="3">Belongs to the HARBI1 family.</text>
</comment>
<reference evidence="9" key="1">
    <citation type="submission" date="2021-03" db="EMBL/GenBank/DDBJ databases">
        <authorList>
            <person name="Bekaert M."/>
        </authorList>
    </citation>
    <scope>NUCLEOTIDE SEQUENCE</scope>
</reference>
<evidence type="ECO:0000256" key="4">
    <source>
        <dbReference type="ARBA" id="ARBA00022722"/>
    </source>
</evidence>
<evidence type="ECO:0000256" key="7">
    <source>
        <dbReference type="ARBA" id="ARBA00023242"/>
    </source>
</evidence>
<comment type="cofactor">
    <cofactor evidence="1">
        <name>a divalent metal cation</name>
        <dbReference type="ChEBI" id="CHEBI:60240"/>
    </cofactor>
</comment>
<keyword evidence="10" id="KW-1185">Reference proteome</keyword>
<keyword evidence="5" id="KW-0479">Metal-binding</keyword>
<evidence type="ECO:0000256" key="6">
    <source>
        <dbReference type="ARBA" id="ARBA00022801"/>
    </source>
</evidence>
<dbReference type="Pfam" id="PF13359">
    <property type="entry name" value="DDE_Tnp_4"/>
    <property type="match status" value="1"/>
</dbReference>
<dbReference type="Proteomes" id="UP000683360">
    <property type="component" value="Unassembled WGS sequence"/>
</dbReference>
<dbReference type="PANTHER" id="PTHR22930">
    <property type="match status" value="1"/>
</dbReference>
<dbReference type="InterPro" id="IPR045249">
    <property type="entry name" value="HARBI1-like"/>
</dbReference>
<dbReference type="GO" id="GO:0004518">
    <property type="term" value="F:nuclease activity"/>
    <property type="evidence" value="ECO:0007669"/>
    <property type="project" value="UniProtKB-KW"/>
</dbReference>
<feature type="domain" description="DDE Tnp4" evidence="8">
    <location>
        <begin position="110"/>
        <end position="232"/>
    </location>
</feature>
<accession>A0A8S3SI11</accession>
<evidence type="ECO:0000256" key="1">
    <source>
        <dbReference type="ARBA" id="ARBA00001968"/>
    </source>
</evidence>
<dbReference type="PANTHER" id="PTHR22930:SF198">
    <property type="entry name" value="DDE TNP4 DOMAIN-CONTAINING PROTEIN"/>
    <property type="match status" value="1"/>
</dbReference>
<keyword evidence="4" id="KW-0540">Nuclease</keyword>
<dbReference type="GO" id="GO:0016787">
    <property type="term" value="F:hydrolase activity"/>
    <property type="evidence" value="ECO:0007669"/>
    <property type="project" value="UniProtKB-KW"/>
</dbReference>
<gene>
    <name evidence="9" type="ORF">MEDL_34215</name>
</gene>
<proteinExistence type="inferred from homology"/>
<sequence>MPPVMFDELLNRVGPRIKKTDTLFRRALSPGLKLAITLRHLATGDKYSTLQYDFRVARNSISKFLPEVCRAIVDEYKDEVISCPTDPNDWRAIADEFQKRWNVPHACGALDGKHVAIRCPPKTGSLYHNYKGFFSLVLLALVDADYKFLWIDVGGYGSNSDAQIYNASELKECLEDGTIGFPEPDPLPNDDQNMPYFLLGDDAFGLRTYLMKPFSIRGMSKEQAITNYRISRGDVWWKMHSEFWHRDGKYSFLLWDKYQTP</sequence>
<evidence type="ECO:0000313" key="9">
    <source>
        <dbReference type="EMBL" id="CAG2220758.1"/>
    </source>
</evidence>
<evidence type="ECO:0000259" key="8">
    <source>
        <dbReference type="Pfam" id="PF13359"/>
    </source>
</evidence>
<dbReference type="EMBL" id="CAJPWZ010001670">
    <property type="protein sequence ID" value="CAG2220758.1"/>
    <property type="molecule type" value="Genomic_DNA"/>
</dbReference>
<name>A0A8S3SI11_MYTED</name>